<dbReference type="EMBL" id="CP014500">
    <property type="protein sequence ID" value="ANB11090.1"/>
    <property type="molecule type" value="Genomic_DNA"/>
</dbReference>
<dbReference type="RefSeq" id="XP_018733567.1">
    <property type="nucleotide sequence ID" value="XM_018880924.1"/>
</dbReference>
<dbReference type="GeneID" id="30035956"/>
<sequence>MNVNRTAVTLTVNWNWRNFLTASLTVRPHLMALTILPKLSSMRITSDASLATSVPAIPIEKPISASLSAGASLVPSPVTATVSSKDFRNLTSFRLSCGDDLARTRSLGTTLLSSKGLSFRNSGPSMTISSSLLAEVKIPQSRAMARAVLILSPVTIRTTTPAVLQSATACLTPGRRGSLIPTRVKKVMSLNKVFSSSA</sequence>
<dbReference type="KEGG" id="slb:AWJ20_3886"/>
<name>A0A167C164_9ASCO</name>
<reference evidence="1 2" key="1">
    <citation type="submission" date="2016-02" db="EMBL/GenBank/DDBJ databases">
        <title>Complete genome sequence and transcriptome regulation of the pentose utilising yeast Sugiyamaella lignohabitans.</title>
        <authorList>
            <person name="Bellasio M."/>
            <person name="Peymann A."/>
            <person name="Valli M."/>
            <person name="Sipitzky M."/>
            <person name="Graf A."/>
            <person name="Sauer M."/>
            <person name="Marx H."/>
            <person name="Mattanovich D."/>
        </authorList>
    </citation>
    <scope>NUCLEOTIDE SEQUENCE [LARGE SCALE GENOMIC DNA]</scope>
    <source>
        <strain evidence="1 2">CBS 10342</strain>
    </source>
</reference>
<evidence type="ECO:0000313" key="1">
    <source>
        <dbReference type="EMBL" id="ANB11090.1"/>
    </source>
</evidence>
<protein>
    <submittedName>
        <fullName evidence="1">Uncharacterized protein</fullName>
    </submittedName>
</protein>
<dbReference type="OrthoDB" id="10255091at2759"/>
<gene>
    <name evidence="1" type="ORF">AWJ20_3886</name>
</gene>
<organism evidence="1 2">
    <name type="scientific">Sugiyamaella lignohabitans</name>
    <dbReference type="NCBI Taxonomy" id="796027"/>
    <lineage>
        <taxon>Eukaryota</taxon>
        <taxon>Fungi</taxon>
        <taxon>Dikarya</taxon>
        <taxon>Ascomycota</taxon>
        <taxon>Saccharomycotina</taxon>
        <taxon>Dipodascomycetes</taxon>
        <taxon>Dipodascales</taxon>
        <taxon>Trichomonascaceae</taxon>
        <taxon>Sugiyamaella</taxon>
    </lineage>
</organism>
<keyword evidence="2" id="KW-1185">Reference proteome</keyword>
<dbReference type="Proteomes" id="UP000189580">
    <property type="component" value="Chromosome c"/>
</dbReference>
<evidence type="ECO:0000313" key="2">
    <source>
        <dbReference type="Proteomes" id="UP000189580"/>
    </source>
</evidence>
<dbReference type="AlphaFoldDB" id="A0A167C164"/>
<proteinExistence type="predicted"/>
<accession>A0A167C164</accession>